<keyword evidence="2" id="KW-1185">Reference proteome</keyword>
<accession>A0ABU3WVH9</accession>
<evidence type="ECO:0000313" key="1">
    <source>
        <dbReference type="EMBL" id="MDV2477980.1"/>
    </source>
</evidence>
<sequence length="156" mass="16541">MTLPRAVPGLRYSVNLQCGPAELFDQLRTIVDKVESGALNIAQAADLIDTRPDTAPVPDTPALPDLFALARGTRSGRSVTVAVYPKLELPGRMGGHTGIPLAIGVELLRRGAMTGPGVHAPETAFAPADFFEVYSSLTLEKATHPDDVIVIVETVE</sequence>
<protein>
    <submittedName>
        <fullName evidence="1">Uncharacterized protein</fullName>
    </submittedName>
</protein>
<comment type="caution">
    <text evidence="1">The sequence shown here is derived from an EMBL/GenBank/DDBJ whole genome shotgun (WGS) entry which is preliminary data.</text>
</comment>
<reference evidence="1 2" key="1">
    <citation type="submission" date="2019-10" db="EMBL/GenBank/DDBJ databases">
        <title>Draft Genome Assembly of Rhodococcus zopfii DSM44189.</title>
        <authorList>
            <person name="Sutton J.M."/>
            <person name="Akob D.M."/>
            <person name="Bushman T.J."/>
        </authorList>
    </citation>
    <scope>NUCLEOTIDE SEQUENCE [LARGE SCALE GENOMIC DNA]</scope>
    <source>
        <strain evidence="1 2">DSM 44189</strain>
    </source>
</reference>
<organism evidence="1 2">
    <name type="scientific">Rhodococcus zopfii</name>
    <dbReference type="NCBI Taxonomy" id="43772"/>
    <lineage>
        <taxon>Bacteria</taxon>
        <taxon>Bacillati</taxon>
        <taxon>Actinomycetota</taxon>
        <taxon>Actinomycetes</taxon>
        <taxon>Mycobacteriales</taxon>
        <taxon>Nocardiaceae</taxon>
        <taxon>Rhodococcus</taxon>
    </lineage>
</organism>
<evidence type="ECO:0000313" key="2">
    <source>
        <dbReference type="Proteomes" id="UP001275440"/>
    </source>
</evidence>
<dbReference type="Proteomes" id="UP001275440">
    <property type="component" value="Unassembled WGS sequence"/>
</dbReference>
<gene>
    <name evidence="1" type="ORF">F8M49_25940</name>
</gene>
<dbReference type="EMBL" id="WBMO01000005">
    <property type="protein sequence ID" value="MDV2477980.1"/>
    <property type="molecule type" value="Genomic_DNA"/>
</dbReference>
<name>A0ABU3WVH9_9NOCA</name>
<proteinExistence type="predicted"/>